<name>A0AAN6GTZ9_9BASI</name>
<evidence type="ECO:0000256" key="11">
    <source>
        <dbReference type="SAM" id="MobiDB-lite"/>
    </source>
</evidence>
<evidence type="ECO:0000256" key="3">
    <source>
        <dbReference type="ARBA" id="ARBA00022516"/>
    </source>
</evidence>
<evidence type="ECO:0000256" key="2">
    <source>
        <dbReference type="ARBA" id="ARBA00010682"/>
    </source>
</evidence>
<feature type="compositionally biased region" description="Acidic residues" evidence="11">
    <location>
        <begin position="15"/>
        <end position="25"/>
    </location>
</feature>
<keyword evidence="7 10" id="KW-0594">Phospholipid biosynthesis</keyword>
<dbReference type="GO" id="GO:0008444">
    <property type="term" value="F:CDP-diacylglycerol-glycerol-3-phosphate 3-phosphatidyltransferase activity"/>
    <property type="evidence" value="ECO:0007669"/>
    <property type="project" value="UniProtKB-EC"/>
</dbReference>
<gene>
    <name evidence="13" type="primary">PGS1</name>
    <name evidence="13" type="ORF">OC846_002672</name>
</gene>
<feature type="compositionally biased region" description="Basic and acidic residues" evidence="11">
    <location>
        <begin position="1"/>
        <end position="14"/>
    </location>
</feature>
<keyword evidence="6 10" id="KW-0443">Lipid metabolism</keyword>
<proteinExistence type="inferred from homology"/>
<dbReference type="GO" id="GO:0032049">
    <property type="term" value="P:cardiolipin biosynthetic process"/>
    <property type="evidence" value="ECO:0007669"/>
    <property type="project" value="InterPro"/>
</dbReference>
<dbReference type="PROSITE" id="PS50035">
    <property type="entry name" value="PLD"/>
    <property type="match status" value="1"/>
</dbReference>
<evidence type="ECO:0000313" key="13">
    <source>
        <dbReference type="EMBL" id="KAK0553056.1"/>
    </source>
</evidence>
<dbReference type="SUPFAM" id="SSF56024">
    <property type="entry name" value="Phospholipase D/nuclease"/>
    <property type="match status" value="2"/>
</dbReference>
<accession>A0AAN6GTZ9</accession>
<keyword evidence="5" id="KW-0677">Repeat</keyword>
<dbReference type="Proteomes" id="UP001176517">
    <property type="component" value="Unassembled WGS sequence"/>
</dbReference>
<dbReference type="CDD" id="cd09135">
    <property type="entry name" value="PLDc_PGS1_euk_1"/>
    <property type="match status" value="1"/>
</dbReference>
<dbReference type="CDD" id="cd09137">
    <property type="entry name" value="PLDc_PGS1_euk_2"/>
    <property type="match status" value="1"/>
</dbReference>
<keyword evidence="10" id="KW-0547">Nucleotide-binding</keyword>
<dbReference type="PANTHER" id="PTHR12586">
    <property type="entry name" value="CDP-DIACYLGLYCEROL--SERINE O-PHOSPHATIDYLTRANSFERASE"/>
    <property type="match status" value="1"/>
</dbReference>
<dbReference type="EMBL" id="JAPDMZ010000055">
    <property type="protein sequence ID" value="KAK0553056.1"/>
    <property type="molecule type" value="Genomic_DNA"/>
</dbReference>
<dbReference type="InterPro" id="IPR001736">
    <property type="entry name" value="PLipase_D/transphosphatidylase"/>
</dbReference>
<protein>
    <recommendedName>
        <fullName evidence="10">CDP-diacylglycerol--glycerol-3-phosphate 3-phosphatidyltransferase</fullName>
        <ecNumber evidence="10">2.7.8.5</ecNumber>
    </recommendedName>
</protein>
<evidence type="ECO:0000256" key="8">
    <source>
        <dbReference type="ARBA" id="ARBA00023264"/>
    </source>
</evidence>
<dbReference type="GO" id="GO:0005739">
    <property type="term" value="C:mitochondrion"/>
    <property type="evidence" value="ECO:0007669"/>
    <property type="project" value="UniProtKB-SubCell"/>
</dbReference>
<feature type="compositionally biased region" description="Basic and acidic residues" evidence="11">
    <location>
        <begin position="55"/>
        <end position="67"/>
    </location>
</feature>
<comment type="subcellular location">
    <subcellularLocation>
        <location evidence="10">Mitochondrion</location>
    </subcellularLocation>
</comment>
<feature type="domain" description="PLD phosphodiesterase" evidence="12">
    <location>
        <begin position="208"/>
        <end position="234"/>
    </location>
</feature>
<keyword evidence="3 10" id="KW-0444">Lipid biosynthesis</keyword>
<dbReference type="InterPro" id="IPR016270">
    <property type="entry name" value="PGS1"/>
</dbReference>
<evidence type="ECO:0000259" key="12">
    <source>
        <dbReference type="PROSITE" id="PS50035"/>
    </source>
</evidence>
<comment type="caution">
    <text evidence="13">The sequence shown here is derived from an EMBL/GenBank/DDBJ whole genome shotgun (WGS) entry which is preliminary data.</text>
</comment>
<evidence type="ECO:0000256" key="10">
    <source>
        <dbReference type="RuleBase" id="RU365024"/>
    </source>
</evidence>
<comment type="catalytic activity">
    <reaction evidence="9 10">
        <text>a CDP-1,2-diacyl-sn-glycerol + sn-glycerol 3-phosphate = a 1,2-diacyl-sn-glycero-3-phospho-(1'-sn-glycero-3'-phosphate) + CMP + H(+)</text>
        <dbReference type="Rhea" id="RHEA:12593"/>
        <dbReference type="ChEBI" id="CHEBI:15378"/>
        <dbReference type="ChEBI" id="CHEBI:57597"/>
        <dbReference type="ChEBI" id="CHEBI:58332"/>
        <dbReference type="ChEBI" id="CHEBI:60110"/>
        <dbReference type="ChEBI" id="CHEBI:60377"/>
        <dbReference type="EC" id="2.7.8.5"/>
    </reaction>
</comment>
<feature type="region of interest" description="Disordered" evidence="11">
    <location>
        <begin position="1"/>
        <end position="72"/>
    </location>
</feature>
<evidence type="ECO:0000256" key="5">
    <source>
        <dbReference type="ARBA" id="ARBA00022737"/>
    </source>
</evidence>
<evidence type="ECO:0000256" key="4">
    <source>
        <dbReference type="ARBA" id="ARBA00022679"/>
    </source>
</evidence>
<keyword evidence="10" id="KW-0496">Mitochondrion</keyword>
<keyword evidence="14" id="KW-1185">Reference proteome</keyword>
<sequence>MPPIFDEHNTQKLELDEDNIDDDEATLPPAHNVLRSTQSRDDSENDFKSSAARKSTNDQHKASDTRTSKQPSVAHRIASELNLPCFTARSQQLHLLPSPSVFHSTLISLIQNARNRIVLTSLYIGPTESDLIHVHLRTALKQNPSLKCTILLDALRGTREGSDKASAASLVAALARDFPDQVDARLHLTPRVTSTLMRKLLPKRFGEGLGLQHMKLYLADNSLIISGANLSRDYFTNRQDRYLLIEDHHGLGDYVQDLITRRYARHAYRLQAASASSSSLENTPYELVWDAGEQSDHIWGNTSAPVQRPPIEFKWSSSLARDLSKVTDEWRSRTAQSRGDGADDADVQVVPLLQLGIVGLTQETDVLSRLCSAENLPNASTVDLTTGYFSPSPSLVQLLLNQRKRSLALRILTASPRANGFFGSSFPSGMLPAAYVLLERAFGKKALNAGWTRDVSGGEGKRLEMRRWEKQGWTYHAKGLWITTPSPTGSTAARPTISLVGSSNYGRRSCNLDSECTFLLCTAPDSEFATKLSQERDALLQHSRDWEWDTADSSRQRVEEKELGIETRPLVRALTWALKGLL</sequence>
<comment type="pathway">
    <text evidence="1 10">Phospholipid metabolism; phosphatidylglycerol biosynthesis; phosphatidylglycerol from CDP-diacylglycerol: step 1/2.</text>
</comment>
<evidence type="ECO:0000256" key="6">
    <source>
        <dbReference type="ARBA" id="ARBA00023098"/>
    </source>
</evidence>
<comment type="function">
    <text evidence="10">Functions in the biosynthesis of the anionic phospholipids phosphatidylglycerol and cardiolipin.</text>
</comment>
<dbReference type="PANTHER" id="PTHR12586:SF1">
    <property type="entry name" value="CDP-DIACYLGLYCEROL--GLYCEROL-3-PHOSPHATE 3-PHOSPHATIDYLTRANSFERASE, MITOCHONDRIAL"/>
    <property type="match status" value="1"/>
</dbReference>
<keyword evidence="8 10" id="KW-1208">Phospholipid metabolism</keyword>
<keyword evidence="4 10" id="KW-0808">Transferase</keyword>
<dbReference type="SMART" id="SM00155">
    <property type="entry name" value="PLDc"/>
    <property type="match status" value="2"/>
</dbReference>
<evidence type="ECO:0000256" key="1">
    <source>
        <dbReference type="ARBA" id="ARBA00005042"/>
    </source>
</evidence>
<evidence type="ECO:0000256" key="9">
    <source>
        <dbReference type="ARBA" id="ARBA00048586"/>
    </source>
</evidence>
<evidence type="ECO:0000256" key="7">
    <source>
        <dbReference type="ARBA" id="ARBA00023209"/>
    </source>
</evidence>
<evidence type="ECO:0000313" key="14">
    <source>
        <dbReference type="Proteomes" id="UP001176517"/>
    </source>
</evidence>
<reference evidence="13" key="1">
    <citation type="journal article" date="2023" name="PhytoFront">
        <title>Draft Genome Resources of Seven Strains of Tilletia horrida, Causal Agent of Kernel Smut of Rice.</title>
        <authorList>
            <person name="Khanal S."/>
            <person name="Antony Babu S."/>
            <person name="Zhou X.G."/>
        </authorList>
    </citation>
    <scope>NUCLEOTIDE SEQUENCE</scope>
    <source>
        <strain evidence="13">TX6</strain>
    </source>
</reference>
<comment type="similarity">
    <text evidence="2 10">Belongs to the CDP-alcohol phosphatidyltransferase class-II family.</text>
</comment>
<dbReference type="GO" id="GO:0005524">
    <property type="term" value="F:ATP binding"/>
    <property type="evidence" value="ECO:0007669"/>
    <property type="project" value="UniProtKB-KW"/>
</dbReference>
<feature type="compositionally biased region" description="Basic and acidic residues" evidence="11">
    <location>
        <begin position="38"/>
        <end position="47"/>
    </location>
</feature>
<keyword evidence="10" id="KW-0067">ATP-binding</keyword>
<dbReference type="AlphaFoldDB" id="A0AAN6GTZ9"/>
<dbReference type="Gene3D" id="3.30.870.10">
    <property type="entry name" value="Endonuclease Chain A"/>
    <property type="match status" value="2"/>
</dbReference>
<dbReference type="EC" id="2.7.8.5" evidence="10"/>
<organism evidence="13 14">
    <name type="scientific">Tilletia horrida</name>
    <dbReference type="NCBI Taxonomy" id="155126"/>
    <lineage>
        <taxon>Eukaryota</taxon>
        <taxon>Fungi</taxon>
        <taxon>Dikarya</taxon>
        <taxon>Basidiomycota</taxon>
        <taxon>Ustilaginomycotina</taxon>
        <taxon>Exobasidiomycetes</taxon>
        <taxon>Tilletiales</taxon>
        <taxon>Tilletiaceae</taxon>
        <taxon>Tilletia</taxon>
    </lineage>
</organism>